<feature type="transmembrane region" description="Helical" evidence="1">
    <location>
        <begin position="63"/>
        <end position="83"/>
    </location>
</feature>
<dbReference type="RefSeq" id="WP_101394061.1">
    <property type="nucleotide sequence ID" value="NZ_PJNE01000001.1"/>
</dbReference>
<dbReference type="InterPro" id="IPR021414">
    <property type="entry name" value="DUF3054"/>
</dbReference>
<gene>
    <name evidence="2" type="ORF">ATL31_0117</name>
</gene>
<dbReference type="AlphaFoldDB" id="A0A2N3YEP7"/>
<name>A0A2N3YEP7_9MICO</name>
<feature type="transmembrane region" description="Helical" evidence="1">
    <location>
        <begin position="34"/>
        <end position="56"/>
    </location>
</feature>
<proteinExistence type="predicted"/>
<evidence type="ECO:0008006" key="4">
    <source>
        <dbReference type="Google" id="ProtNLM"/>
    </source>
</evidence>
<keyword evidence="1" id="KW-0472">Membrane</keyword>
<dbReference type="Pfam" id="PF11255">
    <property type="entry name" value="DUF3054"/>
    <property type="match status" value="1"/>
</dbReference>
<accession>A0A2N3YEP7</accession>
<keyword evidence="1" id="KW-1133">Transmembrane helix</keyword>
<dbReference type="OrthoDB" id="3698172at2"/>
<organism evidence="2 3">
    <name type="scientific">Phycicoccus duodecadis</name>
    <dbReference type="NCBI Taxonomy" id="173053"/>
    <lineage>
        <taxon>Bacteria</taxon>
        <taxon>Bacillati</taxon>
        <taxon>Actinomycetota</taxon>
        <taxon>Actinomycetes</taxon>
        <taxon>Micrococcales</taxon>
        <taxon>Intrasporangiaceae</taxon>
        <taxon>Phycicoccus</taxon>
    </lineage>
</organism>
<feature type="transmembrane region" description="Helical" evidence="1">
    <location>
        <begin position="89"/>
        <end position="110"/>
    </location>
</feature>
<keyword evidence="3" id="KW-1185">Reference proteome</keyword>
<dbReference type="EMBL" id="PJNE01000001">
    <property type="protein sequence ID" value="PKW25329.1"/>
    <property type="molecule type" value="Genomic_DNA"/>
</dbReference>
<reference evidence="2 3" key="1">
    <citation type="submission" date="2017-12" db="EMBL/GenBank/DDBJ databases">
        <title>Sequencing the genomes of 1000 Actinobacteria strains.</title>
        <authorList>
            <person name="Klenk H.-P."/>
        </authorList>
    </citation>
    <scope>NUCLEOTIDE SEQUENCE [LARGE SCALE GENOMIC DNA]</scope>
    <source>
        <strain evidence="2 3">DSM 12806</strain>
    </source>
</reference>
<comment type="caution">
    <text evidence="2">The sequence shown here is derived from an EMBL/GenBank/DDBJ whole genome shotgun (WGS) entry which is preliminary data.</text>
</comment>
<sequence length="116" mass="11935">MSRLLPAFLDVVLVLVFAAVGRRSHAEGFDLAGIARTALPFLVGTAAGWLLASIVLDGGPRTLGFGALVVLSTVAVGMVLRAVAAQGVAVSFVVVATVVLSVFLLGWRLVARLLPV</sequence>
<keyword evidence="1" id="KW-0812">Transmembrane</keyword>
<evidence type="ECO:0000256" key="1">
    <source>
        <dbReference type="SAM" id="Phobius"/>
    </source>
</evidence>
<dbReference type="Proteomes" id="UP000233781">
    <property type="component" value="Unassembled WGS sequence"/>
</dbReference>
<evidence type="ECO:0000313" key="3">
    <source>
        <dbReference type="Proteomes" id="UP000233781"/>
    </source>
</evidence>
<protein>
    <recommendedName>
        <fullName evidence="4">DUF3054 family protein</fullName>
    </recommendedName>
</protein>
<evidence type="ECO:0000313" key="2">
    <source>
        <dbReference type="EMBL" id="PKW25329.1"/>
    </source>
</evidence>